<evidence type="ECO:0000259" key="1">
    <source>
        <dbReference type="Pfam" id="PF01935"/>
    </source>
</evidence>
<keyword evidence="3" id="KW-1185">Reference proteome</keyword>
<reference evidence="2 3" key="1">
    <citation type="submission" date="2019-06" db="EMBL/GenBank/DDBJ databases">
        <title>Whole genome sequence for Rhodospirillaceae sp. R148.</title>
        <authorList>
            <person name="Wang G."/>
        </authorList>
    </citation>
    <scope>NUCLEOTIDE SEQUENCE [LARGE SCALE GENOMIC DNA]</scope>
    <source>
        <strain evidence="2 3">R148</strain>
    </source>
</reference>
<evidence type="ECO:0000313" key="2">
    <source>
        <dbReference type="EMBL" id="TQV78379.1"/>
    </source>
</evidence>
<dbReference type="InterPro" id="IPR002789">
    <property type="entry name" value="HerA_central"/>
</dbReference>
<dbReference type="AlphaFoldDB" id="A0A545TMC3"/>
<dbReference type="Gene3D" id="3.40.50.300">
    <property type="entry name" value="P-loop containing nucleotide triphosphate hydrolases"/>
    <property type="match status" value="2"/>
</dbReference>
<comment type="caution">
    <text evidence="2">The sequence shown here is derived from an EMBL/GenBank/DDBJ whole genome shotgun (WGS) entry which is preliminary data.</text>
</comment>
<dbReference type="InterPro" id="IPR008571">
    <property type="entry name" value="HerA-like"/>
</dbReference>
<accession>A0A545TMC3</accession>
<dbReference type="EMBL" id="VHSH01000006">
    <property type="protein sequence ID" value="TQV78379.1"/>
    <property type="molecule type" value="Genomic_DNA"/>
</dbReference>
<feature type="domain" description="Helicase HerA central" evidence="1">
    <location>
        <begin position="149"/>
        <end position="383"/>
    </location>
</feature>
<sequence length="553" mass="61322">MLAVLHTTPWERILSDQAILAGYVTSVFGSKVLATLVTPESRGSTIDAAEVDLAVQIGALVRIDTPRSRAYGVVNKLDARQASSPPRPDEQREVEIDLFGETPLDGLEGIAQDFRRGISIYPTLGAPLYSTTDVELGTIYSRPDASNVVVGSLYQDARIPAYVMTNELLGKHFAILGTTGAGKSCALSVVLHSVLQSHPHGHVVLLDPHNEYAPAFGDAAEIIRPTDLQMPYWLLNFEEMIEVLCSPDENARDSEAAILKDAIVYAKRAFCSDEEQSRILTVDTPVPYRLSTMLERIDDAMGDLGKPDQMGPYLRLKNRIDDLRDDRRFSFMFSGLTVKDTMTDVLSRILRIPTSGRSVSIFDLSGVPAEIVDVVVSLLCRTIFDFALWSPPEDSAPILMVCEEAHRYIPRDPHDGFGPTRKAIARIAKEGRKYGVSLGLVTQRPSELAETILSQCNTLFALRMGNQQDQEFVERALPESAAGMLSCLPSLRTQEAVVVGEGVRVPIRIRFANLEENKRPHSTTADFAHSWLEDSTSRETITRSIERWRKQQR</sequence>
<evidence type="ECO:0000313" key="3">
    <source>
        <dbReference type="Proteomes" id="UP000315252"/>
    </source>
</evidence>
<dbReference type="SUPFAM" id="SSF52540">
    <property type="entry name" value="P-loop containing nucleoside triphosphate hydrolases"/>
    <property type="match status" value="1"/>
</dbReference>
<organism evidence="2 3">
    <name type="scientific">Denitrobaculum tricleocarpae</name>
    <dbReference type="NCBI Taxonomy" id="2591009"/>
    <lineage>
        <taxon>Bacteria</taxon>
        <taxon>Pseudomonadati</taxon>
        <taxon>Pseudomonadota</taxon>
        <taxon>Alphaproteobacteria</taxon>
        <taxon>Rhodospirillales</taxon>
        <taxon>Rhodospirillaceae</taxon>
        <taxon>Denitrobaculum</taxon>
    </lineage>
</organism>
<dbReference type="Proteomes" id="UP000315252">
    <property type="component" value="Unassembled WGS sequence"/>
</dbReference>
<dbReference type="Pfam" id="PF01935">
    <property type="entry name" value="DUF87"/>
    <property type="match status" value="1"/>
</dbReference>
<gene>
    <name evidence="2" type="ORF">FKG95_17585</name>
</gene>
<dbReference type="InterPro" id="IPR027417">
    <property type="entry name" value="P-loop_NTPase"/>
</dbReference>
<proteinExistence type="predicted"/>
<protein>
    <submittedName>
        <fullName evidence="2">DUF87 domain-containing protein</fullName>
    </submittedName>
</protein>
<dbReference type="PANTHER" id="PTHR42957">
    <property type="entry name" value="HELICASE MJ1565-RELATED"/>
    <property type="match status" value="1"/>
</dbReference>
<dbReference type="PANTHER" id="PTHR42957:SF1">
    <property type="entry name" value="HELICASE MJ1565-RELATED"/>
    <property type="match status" value="1"/>
</dbReference>
<dbReference type="OrthoDB" id="9806951at2"/>
<name>A0A545TMC3_9PROT</name>